<dbReference type="Pfam" id="PF03739">
    <property type="entry name" value="LptF_LptG"/>
    <property type="match status" value="1"/>
</dbReference>
<feature type="transmembrane region" description="Helical" evidence="6">
    <location>
        <begin position="21"/>
        <end position="48"/>
    </location>
</feature>
<dbReference type="RefSeq" id="WP_046282260.1">
    <property type="nucleotide sequence ID" value="NZ_LATL02000307.1"/>
</dbReference>
<dbReference type="OrthoDB" id="9780716at2"/>
<proteinExistence type="predicted"/>
<dbReference type="PANTHER" id="PTHR33529">
    <property type="entry name" value="SLR0882 PROTEIN-RELATED"/>
    <property type="match status" value="1"/>
</dbReference>
<evidence type="ECO:0000256" key="3">
    <source>
        <dbReference type="ARBA" id="ARBA00022692"/>
    </source>
</evidence>
<evidence type="ECO:0000256" key="1">
    <source>
        <dbReference type="ARBA" id="ARBA00004651"/>
    </source>
</evidence>
<gene>
    <name evidence="7" type="ORF">WN50_29865</name>
</gene>
<dbReference type="AlphaFoldDB" id="A0A0F5Y7A4"/>
<accession>A0A0F5Y7A4</accession>
<evidence type="ECO:0000256" key="2">
    <source>
        <dbReference type="ARBA" id="ARBA00022475"/>
    </source>
</evidence>
<evidence type="ECO:0000313" key="8">
    <source>
        <dbReference type="Proteomes" id="UP000033607"/>
    </source>
</evidence>
<feature type="transmembrane region" description="Helical" evidence="6">
    <location>
        <begin position="79"/>
        <end position="97"/>
    </location>
</feature>
<dbReference type="GO" id="GO:0043190">
    <property type="term" value="C:ATP-binding cassette (ABC) transporter complex"/>
    <property type="evidence" value="ECO:0007669"/>
    <property type="project" value="TreeGrafter"/>
</dbReference>
<keyword evidence="2" id="KW-1003">Cell membrane</keyword>
<keyword evidence="5 6" id="KW-0472">Membrane</keyword>
<feature type="transmembrane region" description="Helical" evidence="6">
    <location>
        <begin position="365"/>
        <end position="388"/>
    </location>
</feature>
<feature type="transmembrane region" description="Helical" evidence="6">
    <location>
        <begin position="118"/>
        <end position="136"/>
    </location>
</feature>
<evidence type="ECO:0000256" key="4">
    <source>
        <dbReference type="ARBA" id="ARBA00022989"/>
    </source>
</evidence>
<evidence type="ECO:0000256" key="6">
    <source>
        <dbReference type="SAM" id="Phobius"/>
    </source>
</evidence>
<keyword evidence="3 6" id="KW-0812">Transmembrane</keyword>
<feature type="transmembrane region" description="Helical" evidence="6">
    <location>
        <begin position="311"/>
        <end position="328"/>
    </location>
</feature>
<feature type="transmembrane region" description="Helical" evidence="6">
    <location>
        <begin position="340"/>
        <end position="359"/>
    </location>
</feature>
<dbReference type="InterPro" id="IPR005495">
    <property type="entry name" value="LptG/LptF_permease"/>
</dbReference>
<evidence type="ECO:0000313" key="7">
    <source>
        <dbReference type="EMBL" id="KKD34618.1"/>
    </source>
</evidence>
<evidence type="ECO:0000256" key="5">
    <source>
        <dbReference type="ARBA" id="ARBA00023136"/>
    </source>
</evidence>
<name>A0A0F5Y7A4_9CYAN</name>
<reference evidence="7 8" key="1">
    <citation type="submission" date="2015-06" db="EMBL/GenBank/DDBJ databases">
        <title>Draft genome assembly of filamentous brackish cyanobacterium Limnoraphis robusta strain CS-951.</title>
        <authorList>
            <person name="Willis A."/>
            <person name="Parks M."/>
            <person name="Burford M.A."/>
        </authorList>
    </citation>
    <scope>NUCLEOTIDE SEQUENCE [LARGE SCALE GENOMIC DNA]</scope>
    <source>
        <strain evidence="7 8">CS-951</strain>
    </source>
</reference>
<organism evidence="7 8">
    <name type="scientific">Limnoraphis robusta CS-951</name>
    <dbReference type="NCBI Taxonomy" id="1637645"/>
    <lineage>
        <taxon>Bacteria</taxon>
        <taxon>Bacillati</taxon>
        <taxon>Cyanobacteriota</taxon>
        <taxon>Cyanophyceae</taxon>
        <taxon>Oscillatoriophycideae</taxon>
        <taxon>Oscillatoriales</taxon>
        <taxon>Sirenicapillariaceae</taxon>
        <taxon>Limnoraphis</taxon>
    </lineage>
</organism>
<keyword evidence="4 6" id="KW-1133">Transmembrane helix</keyword>
<dbReference type="EMBL" id="LATL02000307">
    <property type="protein sequence ID" value="KKD34618.1"/>
    <property type="molecule type" value="Genomic_DNA"/>
</dbReference>
<dbReference type="Proteomes" id="UP000033607">
    <property type="component" value="Unassembled WGS sequence"/>
</dbReference>
<sequence>MKTSISKSISSFKFPSVYLSILDRYIITELIAPFLFGVGLFTSVALSIDTVFDLVRQVAESGLDVGIAIQIFLLKMPEFLVLSFPMSMVLTTLIVYGRMSSDSEVTALRSCGISIYRLVIPTLIFSLFITASMFVFNELIVPATNYRASITLEQALHQDRLPVQEDNIFYPEYRRIPIEDSDEEITILVRLFYAQEFDGKYMNEVTILDKSQQGITQIISSKSAVWNGKQQSWDFFDGTVYVIDPQGSYRNIVRFDHKELKLPRVPLDLASRKRRYDEMNIVQAHEYLELMKNSGNEKIVQKTKVRIQQKYSLPFVCVVFGLLGAALGSRPQRTNRTTSFGISIIIIFSYYLLAFISGAMGQKAIISPFLAGWLPIAIGLGISGFFLYKTSR</sequence>
<dbReference type="PATRIC" id="fig|1637645.4.peg.6021"/>
<protein>
    <submittedName>
        <fullName evidence="7">Permease</fullName>
    </submittedName>
</protein>
<dbReference type="PANTHER" id="PTHR33529:SF6">
    <property type="entry name" value="YJGP_YJGQ FAMILY PERMEASE"/>
    <property type="match status" value="1"/>
</dbReference>
<comment type="subcellular location">
    <subcellularLocation>
        <location evidence="1">Cell membrane</location>
        <topology evidence="1">Multi-pass membrane protein</topology>
    </subcellularLocation>
</comment>
<dbReference type="GO" id="GO:0015920">
    <property type="term" value="P:lipopolysaccharide transport"/>
    <property type="evidence" value="ECO:0007669"/>
    <property type="project" value="TreeGrafter"/>
</dbReference>
<comment type="caution">
    <text evidence="7">The sequence shown here is derived from an EMBL/GenBank/DDBJ whole genome shotgun (WGS) entry which is preliminary data.</text>
</comment>